<feature type="active site" description="Proton acceptor" evidence="16">
    <location>
        <position position="110"/>
    </location>
</feature>
<dbReference type="EMBL" id="JBBPCO010000012">
    <property type="protein sequence ID" value="MEK8090540.1"/>
    <property type="molecule type" value="Genomic_DNA"/>
</dbReference>
<evidence type="ECO:0000256" key="7">
    <source>
        <dbReference type="ARBA" id="ARBA00022490"/>
    </source>
</evidence>
<comment type="subunit">
    <text evidence="5 16">Homodimer.</text>
</comment>
<dbReference type="PANTHER" id="PTHR34265:SF1">
    <property type="entry name" value="TYPE III PANTOTHENATE KINASE"/>
    <property type="match status" value="1"/>
</dbReference>
<accession>A0ABU9DCT8</accession>
<evidence type="ECO:0000256" key="6">
    <source>
        <dbReference type="ARBA" id="ARBA00012102"/>
    </source>
</evidence>
<keyword evidence="16" id="KW-0479">Metal-binding</keyword>
<evidence type="ECO:0000256" key="2">
    <source>
        <dbReference type="ARBA" id="ARBA00001958"/>
    </source>
</evidence>
<evidence type="ECO:0000256" key="12">
    <source>
        <dbReference type="ARBA" id="ARBA00022958"/>
    </source>
</evidence>
<evidence type="ECO:0000256" key="14">
    <source>
        <dbReference type="ARBA" id="ARBA00038036"/>
    </source>
</evidence>
<evidence type="ECO:0000313" key="18">
    <source>
        <dbReference type="Proteomes" id="UP001446205"/>
    </source>
</evidence>
<evidence type="ECO:0000256" key="8">
    <source>
        <dbReference type="ARBA" id="ARBA00022679"/>
    </source>
</evidence>
<comment type="caution">
    <text evidence="17">The sequence shown here is derived from an EMBL/GenBank/DDBJ whole genome shotgun (WGS) entry which is preliminary data.</text>
</comment>
<keyword evidence="12 16" id="KW-0630">Potassium</keyword>
<gene>
    <name evidence="16" type="primary">coaX</name>
    <name evidence="17" type="ORF">WOB96_12325</name>
</gene>
<evidence type="ECO:0000256" key="3">
    <source>
        <dbReference type="ARBA" id="ARBA00004496"/>
    </source>
</evidence>
<keyword evidence="10 16" id="KW-0418">Kinase</keyword>
<keyword evidence="18" id="KW-1185">Reference proteome</keyword>
<evidence type="ECO:0000256" key="5">
    <source>
        <dbReference type="ARBA" id="ARBA00011738"/>
    </source>
</evidence>
<dbReference type="Proteomes" id="UP001446205">
    <property type="component" value="Unassembled WGS sequence"/>
</dbReference>
<keyword evidence="9 16" id="KW-0547">Nucleotide-binding</keyword>
<comment type="similarity">
    <text evidence="14 16">Belongs to the type III pantothenate kinase family.</text>
</comment>
<evidence type="ECO:0000256" key="15">
    <source>
        <dbReference type="ARBA" id="ARBA00040883"/>
    </source>
</evidence>
<comment type="cofactor">
    <cofactor evidence="16">
        <name>NH4(+)</name>
        <dbReference type="ChEBI" id="CHEBI:28938"/>
    </cofactor>
    <cofactor evidence="16">
        <name>K(+)</name>
        <dbReference type="ChEBI" id="CHEBI:29103"/>
    </cofactor>
    <text evidence="16">A monovalent cation. Ammonium or potassium.</text>
</comment>
<dbReference type="PANTHER" id="PTHR34265">
    <property type="entry name" value="TYPE III PANTOTHENATE KINASE"/>
    <property type="match status" value="1"/>
</dbReference>
<feature type="binding site" evidence="16">
    <location>
        <position position="131"/>
    </location>
    <ligand>
        <name>K(+)</name>
        <dbReference type="ChEBI" id="CHEBI:29103"/>
    </ligand>
</feature>
<organism evidence="17 18">
    <name type="scientific">Thermithiobacillus plumbiphilus</name>
    <dbReference type="NCBI Taxonomy" id="1729899"/>
    <lineage>
        <taxon>Bacteria</taxon>
        <taxon>Pseudomonadati</taxon>
        <taxon>Pseudomonadota</taxon>
        <taxon>Acidithiobacillia</taxon>
        <taxon>Acidithiobacillales</taxon>
        <taxon>Thermithiobacillaceae</taxon>
        <taxon>Thermithiobacillus</taxon>
    </lineage>
</organism>
<name>A0ABU9DCT8_9PROT</name>
<evidence type="ECO:0000256" key="10">
    <source>
        <dbReference type="ARBA" id="ARBA00022777"/>
    </source>
</evidence>
<dbReference type="InterPro" id="IPR004619">
    <property type="entry name" value="Type_III_PanK"/>
</dbReference>
<sequence>MVHKHTQTALLQVGNTSTVLALVRQDGFSCHVYPTTRDSAAELCKTLLADSGLSGVDELYLGGVVPHVLEELTTCLGQVSSAPVLHLLDARLASSVIELRYDPPGSLGFDRVCKLLAASHLIPGQDCVLVDMGTAVTVDLLEQGRIFVGGLIMPGEQICLDALGQFTAQLPGLSLAEAPLLDDLQFGQSTLACMYQGVRQMTRAGVNAALRQALARLPGAQVLITGGGAPGFLNDAPDTGEIRHVPDLVLQGMAVLAEMSSV</sequence>
<dbReference type="CDD" id="cd24015">
    <property type="entry name" value="ASKHA_NBD_PanK-III"/>
    <property type="match status" value="1"/>
</dbReference>
<comment type="pathway">
    <text evidence="4 16">Cofactor biosynthesis; coenzyme A biosynthesis; CoA from (R)-pantothenate: step 1/5.</text>
</comment>
<proteinExistence type="inferred from homology"/>
<keyword evidence="7 16" id="KW-0963">Cytoplasm</keyword>
<evidence type="ECO:0000256" key="16">
    <source>
        <dbReference type="HAMAP-Rule" id="MF_01274"/>
    </source>
</evidence>
<dbReference type="GO" id="GO:0004594">
    <property type="term" value="F:pantothenate kinase activity"/>
    <property type="evidence" value="ECO:0007669"/>
    <property type="project" value="UniProtKB-EC"/>
</dbReference>
<evidence type="ECO:0000313" key="17">
    <source>
        <dbReference type="EMBL" id="MEK8090540.1"/>
    </source>
</evidence>
<comment type="function">
    <text evidence="16">Catalyzes the phosphorylation of pantothenate (Pan), the first step in CoA biosynthesis.</text>
</comment>
<keyword evidence="11 16" id="KW-0067">ATP-binding</keyword>
<comment type="catalytic activity">
    <reaction evidence="1 16">
        <text>(R)-pantothenate + ATP = (R)-4'-phosphopantothenate + ADP + H(+)</text>
        <dbReference type="Rhea" id="RHEA:16373"/>
        <dbReference type="ChEBI" id="CHEBI:10986"/>
        <dbReference type="ChEBI" id="CHEBI:15378"/>
        <dbReference type="ChEBI" id="CHEBI:29032"/>
        <dbReference type="ChEBI" id="CHEBI:30616"/>
        <dbReference type="ChEBI" id="CHEBI:456216"/>
        <dbReference type="EC" id="2.7.1.33"/>
    </reaction>
</comment>
<evidence type="ECO:0000256" key="1">
    <source>
        <dbReference type="ARBA" id="ARBA00001206"/>
    </source>
</evidence>
<evidence type="ECO:0000256" key="9">
    <source>
        <dbReference type="ARBA" id="ARBA00022741"/>
    </source>
</evidence>
<dbReference type="Gene3D" id="3.30.420.40">
    <property type="match status" value="1"/>
</dbReference>
<protein>
    <recommendedName>
        <fullName evidence="15 16">Type III pantothenate kinase</fullName>
        <ecNumber evidence="6 16">2.7.1.33</ecNumber>
    </recommendedName>
    <alternativeName>
        <fullName evidence="16">PanK-III</fullName>
    </alternativeName>
    <alternativeName>
        <fullName evidence="16">Pantothenic acid kinase</fullName>
    </alternativeName>
</protein>
<dbReference type="Pfam" id="PF03309">
    <property type="entry name" value="Pan_kinase"/>
    <property type="match status" value="1"/>
</dbReference>
<feature type="binding site" evidence="16">
    <location>
        <position position="134"/>
    </location>
    <ligand>
        <name>ATP</name>
        <dbReference type="ChEBI" id="CHEBI:30616"/>
    </ligand>
</feature>
<evidence type="ECO:0000256" key="4">
    <source>
        <dbReference type="ARBA" id="ARBA00005225"/>
    </source>
</evidence>
<dbReference type="NCBIfam" id="TIGR00671">
    <property type="entry name" value="baf"/>
    <property type="match status" value="1"/>
</dbReference>
<feature type="binding site" evidence="16">
    <location>
        <position position="101"/>
    </location>
    <ligand>
        <name>substrate</name>
    </ligand>
</feature>
<comment type="subcellular location">
    <subcellularLocation>
        <location evidence="3 16">Cytoplasm</location>
    </subcellularLocation>
</comment>
<feature type="binding site" evidence="16">
    <location>
        <begin position="108"/>
        <end position="111"/>
    </location>
    <ligand>
        <name>substrate</name>
    </ligand>
</feature>
<dbReference type="InterPro" id="IPR043129">
    <property type="entry name" value="ATPase_NBD"/>
</dbReference>
<dbReference type="RefSeq" id="WP_341371592.1">
    <property type="nucleotide sequence ID" value="NZ_JBBPCO010000012.1"/>
</dbReference>
<keyword evidence="8 16" id="KW-0808">Transferase</keyword>
<dbReference type="HAMAP" id="MF_01274">
    <property type="entry name" value="Pantothen_kinase_3"/>
    <property type="match status" value="1"/>
</dbReference>
<dbReference type="EC" id="2.7.1.33" evidence="6 16"/>
<reference evidence="17 18" key="1">
    <citation type="submission" date="2024-04" db="EMBL/GenBank/DDBJ databases">
        <authorList>
            <person name="Abashina T."/>
            <person name="Shaikin A."/>
        </authorList>
    </citation>
    <scope>NUCLEOTIDE SEQUENCE [LARGE SCALE GENOMIC DNA]</scope>
    <source>
        <strain evidence="17 18">AAFK</strain>
    </source>
</reference>
<evidence type="ECO:0000256" key="11">
    <source>
        <dbReference type="ARBA" id="ARBA00022840"/>
    </source>
</evidence>
<feature type="binding site" evidence="16">
    <location>
        <begin position="12"/>
        <end position="19"/>
    </location>
    <ligand>
        <name>ATP</name>
        <dbReference type="ChEBI" id="CHEBI:30616"/>
    </ligand>
</feature>
<comment type="cofactor">
    <cofactor evidence="2">
        <name>K(+)</name>
        <dbReference type="ChEBI" id="CHEBI:29103"/>
    </cofactor>
</comment>
<keyword evidence="13 16" id="KW-0173">Coenzyme A biosynthesis</keyword>
<evidence type="ECO:0000256" key="13">
    <source>
        <dbReference type="ARBA" id="ARBA00022993"/>
    </source>
</evidence>
<feature type="binding site" evidence="16">
    <location>
        <position position="190"/>
    </location>
    <ligand>
        <name>substrate</name>
    </ligand>
</feature>
<dbReference type="SUPFAM" id="SSF53067">
    <property type="entry name" value="Actin-like ATPase domain"/>
    <property type="match status" value="2"/>
</dbReference>